<dbReference type="Proteomes" id="UP000694861">
    <property type="component" value="Linkage group LG4"/>
</dbReference>
<accession>A0ABM1LNF5</accession>
<protein>
    <submittedName>
        <fullName evidence="4">Uncharacterized protein LOC107880908</fullName>
    </submittedName>
</protein>
<dbReference type="CDD" id="cd09279">
    <property type="entry name" value="RNase_HI_like"/>
    <property type="match status" value="1"/>
</dbReference>
<dbReference type="PROSITE" id="PS50994">
    <property type="entry name" value="INTEGRASE"/>
    <property type="match status" value="1"/>
</dbReference>
<dbReference type="InterPro" id="IPR001584">
    <property type="entry name" value="Integrase_cat-core"/>
</dbReference>
<feature type="domain" description="RNase H type-1" evidence="1">
    <location>
        <begin position="20"/>
        <end position="149"/>
    </location>
</feature>
<dbReference type="GeneID" id="107880908"/>
<keyword evidence="3" id="KW-1185">Reference proteome</keyword>
<sequence length="494" mass="55524">MAPHSASVDSPSADNTFDQNNPHWTLYVHGSSNRQGSGAGLVLKTPNDTIIEYAIRFQFRASNNEAEYEALLAGLQLAQSSGAEQLMICSDSQLVVNQVITEFAAKEESIAAYLAQTCRLLKQFKTYYIRQVPRSENSHADALSRLASAIDDRIGRHVPIEVLAQRSTAEADVNTVRQDLSWMDPIHAYLTNGTLPTDKAEAKAVRRRSARYLLLQGIVYRRNYSLPLLRCVTPQQGDYSLAFKAVWQGYYWPTLHDDATQIVQRCNLCQRFGSVLKVPTEPLNPMTSPWPFAQWGLDLIDPLSQGTGQLKFAVVAVDYFTKWTEAEALATITTAKIEHFVWRNIVCRFDLPNATVTDNGKQFDCSGFQHLCSRFNIRIFFTSPTHPQSNRQVEAINKIIKKTLKKKLGVAKGNWPAILPEALWAINTSYRRSTGETPFSLAFGTEAIVPVEVHAPTCRIASYDPQQNEQQLALNLDLNDEHRSQAQLWNATYK</sequence>
<dbReference type="PANTHER" id="PTHR48475:SF2">
    <property type="entry name" value="RIBONUCLEASE H"/>
    <property type="match status" value="1"/>
</dbReference>
<evidence type="ECO:0000313" key="4">
    <source>
        <dbReference type="RefSeq" id="XP_016648932.1"/>
    </source>
</evidence>
<dbReference type="Pfam" id="PF00665">
    <property type="entry name" value="rve"/>
    <property type="match status" value="1"/>
</dbReference>
<organism evidence="3 4">
    <name type="scientific">Prunus mume</name>
    <name type="common">Japanese apricot</name>
    <name type="synonym">Armeniaca mume</name>
    <dbReference type="NCBI Taxonomy" id="102107"/>
    <lineage>
        <taxon>Eukaryota</taxon>
        <taxon>Viridiplantae</taxon>
        <taxon>Streptophyta</taxon>
        <taxon>Embryophyta</taxon>
        <taxon>Tracheophyta</taxon>
        <taxon>Spermatophyta</taxon>
        <taxon>Magnoliopsida</taxon>
        <taxon>eudicotyledons</taxon>
        <taxon>Gunneridae</taxon>
        <taxon>Pentapetalae</taxon>
        <taxon>rosids</taxon>
        <taxon>fabids</taxon>
        <taxon>Rosales</taxon>
        <taxon>Rosaceae</taxon>
        <taxon>Amygdaloideae</taxon>
        <taxon>Amygdaleae</taxon>
        <taxon>Prunus</taxon>
    </lineage>
</organism>
<dbReference type="InterPro" id="IPR002156">
    <property type="entry name" value="RNaseH_domain"/>
</dbReference>
<dbReference type="PANTHER" id="PTHR48475">
    <property type="entry name" value="RIBONUCLEASE H"/>
    <property type="match status" value="1"/>
</dbReference>
<dbReference type="InterPro" id="IPR012337">
    <property type="entry name" value="RNaseH-like_sf"/>
</dbReference>
<reference evidence="3" key="1">
    <citation type="journal article" date="2012" name="Nat. Commun.">
        <title>The genome of Prunus mume.</title>
        <authorList>
            <person name="Zhang Q."/>
            <person name="Chen W."/>
            <person name="Sun L."/>
            <person name="Zhao F."/>
            <person name="Huang B."/>
            <person name="Yang W."/>
            <person name="Tao Y."/>
            <person name="Wang J."/>
            <person name="Yuan Z."/>
            <person name="Fan G."/>
            <person name="Xing Z."/>
            <person name="Han C."/>
            <person name="Pan H."/>
            <person name="Zhong X."/>
            <person name="Shi W."/>
            <person name="Liang X."/>
            <person name="Du D."/>
            <person name="Sun F."/>
            <person name="Xu Z."/>
            <person name="Hao R."/>
            <person name="Lv T."/>
            <person name="Lv Y."/>
            <person name="Zheng Z."/>
            <person name="Sun M."/>
            <person name="Luo L."/>
            <person name="Cai M."/>
            <person name="Gao Y."/>
            <person name="Wang J."/>
            <person name="Yin Y."/>
            <person name="Xu X."/>
            <person name="Cheng T."/>
            <person name="Wang J."/>
        </authorList>
    </citation>
    <scope>NUCLEOTIDE SEQUENCE [LARGE SCALE GENOMIC DNA]</scope>
</reference>
<dbReference type="PROSITE" id="PS50879">
    <property type="entry name" value="RNASE_H_1"/>
    <property type="match status" value="1"/>
</dbReference>
<name>A0ABM1LNF5_PRUMU</name>
<feature type="domain" description="Integrase catalytic" evidence="2">
    <location>
        <begin position="285"/>
        <end position="446"/>
    </location>
</feature>
<reference evidence="4" key="2">
    <citation type="submission" date="2025-08" db="UniProtKB">
        <authorList>
            <consortium name="RefSeq"/>
        </authorList>
    </citation>
    <scope>IDENTIFICATION</scope>
</reference>
<evidence type="ECO:0000259" key="2">
    <source>
        <dbReference type="PROSITE" id="PS50994"/>
    </source>
</evidence>
<dbReference type="InterPro" id="IPR036397">
    <property type="entry name" value="RNaseH_sf"/>
</dbReference>
<dbReference type="Gene3D" id="3.30.420.10">
    <property type="entry name" value="Ribonuclease H-like superfamily/Ribonuclease H"/>
    <property type="match status" value="2"/>
</dbReference>
<gene>
    <name evidence="4" type="primary">LOC107880908</name>
</gene>
<evidence type="ECO:0000259" key="1">
    <source>
        <dbReference type="PROSITE" id="PS50879"/>
    </source>
</evidence>
<dbReference type="Pfam" id="PF13456">
    <property type="entry name" value="RVT_3"/>
    <property type="match status" value="1"/>
</dbReference>
<dbReference type="SUPFAM" id="SSF53098">
    <property type="entry name" value="Ribonuclease H-like"/>
    <property type="match status" value="2"/>
</dbReference>
<proteinExistence type="predicted"/>
<evidence type="ECO:0000313" key="3">
    <source>
        <dbReference type="Proteomes" id="UP000694861"/>
    </source>
</evidence>
<dbReference type="RefSeq" id="XP_016648932.1">
    <property type="nucleotide sequence ID" value="XM_016793446.1"/>
</dbReference>